<sequence length="127" mass="14112">MNAHDVANRQQIEVLLADLQENAQTQREAAERLAELPDGHPDRDRYARVLAQQRQQRIEQLEGTGAYRPTVWCLNPGCHAPYPAELPACPECGAATRPPRRLAATPCACGQPRLDNVTRCEDCEALL</sequence>
<comment type="caution">
    <text evidence="2">The sequence shown here is derived from an EMBL/GenBank/DDBJ whole genome shotgun (WGS) entry which is preliminary data.</text>
</comment>
<gene>
    <name evidence="2" type="ORF">ACFP90_06580</name>
</gene>
<dbReference type="EMBL" id="JBHSWB010000001">
    <property type="protein sequence ID" value="MFC6660050.1"/>
    <property type="molecule type" value="Genomic_DNA"/>
</dbReference>
<evidence type="ECO:0000313" key="2">
    <source>
        <dbReference type="EMBL" id="MFC6660050.1"/>
    </source>
</evidence>
<evidence type="ECO:0008006" key="4">
    <source>
        <dbReference type="Google" id="ProtNLM"/>
    </source>
</evidence>
<reference evidence="3" key="1">
    <citation type="journal article" date="2019" name="Int. J. Syst. Evol. Microbiol.">
        <title>The Global Catalogue of Microorganisms (GCM) 10K type strain sequencing project: providing services to taxonomists for standard genome sequencing and annotation.</title>
        <authorList>
            <consortium name="The Broad Institute Genomics Platform"/>
            <consortium name="The Broad Institute Genome Sequencing Center for Infectious Disease"/>
            <person name="Wu L."/>
            <person name="Ma J."/>
        </authorList>
    </citation>
    <scope>NUCLEOTIDE SEQUENCE [LARGE SCALE GENOMIC DNA]</scope>
    <source>
        <strain evidence="3">CCUG 63830</strain>
    </source>
</reference>
<dbReference type="Proteomes" id="UP001596317">
    <property type="component" value="Unassembled WGS sequence"/>
</dbReference>
<evidence type="ECO:0000256" key="1">
    <source>
        <dbReference type="SAM" id="Coils"/>
    </source>
</evidence>
<organism evidence="2 3">
    <name type="scientific">Deinococcus multiflagellatus</name>
    <dbReference type="NCBI Taxonomy" id="1656887"/>
    <lineage>
        <taxon>Bacteria</taxon>
        <taxon>Thermotogati</taxon>
        <taxon>Deinococcota</taxon>
        <taxon>Deinococci</taxon>
        <taxon>Deinococcales</taxon>
        <taxon>Deinococcaceae</taxon>
        <taxon>Deinococcus</taxon>
    </lineage>
</organism>
<protein>
    <recommendedName>
        <fullName evidence="4">Zinc ribbon domain-containing protein</fullName>
    </recommendedName>
</protein>
<proteinExistence type="predicted"/>
<evidence type="ECO:0000313" key="3">
    <source>
        <dbReference type="Proteomes" id="UP001596317"/>
    </source>
</evidence>
<keyword evidence="3" id="KW-1185">Reference proteome</keyword>
<accession>A0ABW1ZHV8</accession>
<name>A0ABW1ZHV8_9DEIO</name>
<dbReference type="RefSeq" id="WP_224608060.1">
    <property type="nucleotide sequence ID" value="NZ_JAIQXV010000007.1"/>
</dbReference>
<feature type="coiled-coil region" evidence="1">
    <location>
        <begin position="9"/>
        <end position="36"/>
    </location>
</feature>
<keyword evidence="1" id="KW-0175">Coiled coil</keyword>